<dbReference type="InterPro" id="IPR010559">
    <property type="entry name" value="Sig_transdc_His_kin_internal"/>
</dbReference>
<dbReference type="Pfam" id="PF06580">
    <property type="entry name" value="His_kinase"/>
    <property type="match status" value="1"/>
</dbReference>
<evidence type="ECO:0000256" key="6">
    <source>
        <dbReference type="ARBA" id="ARBA00022679"/>
    </source>
</evidence>
<dbReference type="GO" id="GO:0071555">
    <property type="term" value="P:cell wall organization"/>
    <property type="evidence" value="ECO:0007669"/>
    <property type="project" value="InterPro"/>
</dbReference>
<sequence length="573" mass="63084">MVLDLFSSLLNRAGIIIILAFLLSKNSLYKKLVLKRDTSLFEKILMSIVFGVFGIIGTYSGIPVNGAIANSRVIGVFVGGWLGGPLVGLLSGIIAGGHRWVIDIGGFTAIACAVSTVVEGLIGGFGSKLVKDVKISWLGALVTGAVSEMVQMIIILGLVQPFQAALGLVRIIWFPMVFVNSIGIAIFVALTQSIFIEQERVGAAQAQLALNIANKTLPYLRTGFNVESVEKTARIIYEMTNLAAVAITDNEKILAHVGEGNDHHFQGKELMTNLTKEVVQTGEYRIARTAEEIGCYSKTCRLRSVVIVPLLEGKKVVGTLKLYKSDKMGITSMDIQLALGLVQLFSTQIELSKLEYHQKLLANAELKALQAQINPHFLFNALNTIVSFIRTKPENARELIIHLADYFRQNLQFNSEEVDLMEEIKNIESYLAIELARFGDKLQIQYDIPQTIKCVIPSLILQPIVENAVKHGIFNKEEGGIVKISAREKDTWIELTVEDDGVGIDPTRLSNLLNVKDQQDHIGLMNVDRRLKVKYGSDYGLDIISTLGKGTMVRAKVPKNEKYKEELPCAVSS</sequence>
<keyword evidence="12" id="KW-0902">Two-component regulatory system</keyword>
<dbReference type="InterPro" id="IPR011620">
    <property type="entry name" value="Sig_transdc_His_kinase_LytS_TM"/>
</dbReference>
<dbReference type="InterPro" id="IPR029016">
    <property type="entry name" value="GAF-like_dom_sf"/>
</dbReference>
<dbReference type="PANTHER" id="PTHR34220:SF7">
    <property type="entry name" value="SENSOR HISTIDINE KINASE YPDA"/>
    <property type="match status" value="1"/>
</dbReference>
<keyword evidence="5" id="KW-0597">Phosphoprotein</keyword>
<dbReference type="RefSeq" id="WP_069980986.1">
    <property type="nucleotide sequence ID" value="NZ_CP017269.1"/>
</dbReference>
<evidence type="ECO:0000259" key="17">
    <source>
        <dbReference type="Pfam" id="PF07694"/>
    </source>
</evidence>
<evidence type="ECO:0000256" key="4">
    <source>
        <dbReference type="ARBA" id="ARBA00022475"/>
    </source>
</evidence>
<dbReference type="STRING" id="1424294.Gferi_25855"/>
<evidence type="ECO:0000256" key="2">
    <source>
        <dbReference type="ARBA" id="ARBA00004651"/>
    </source>
</evidence>
<comment type="catalytic activity">
    <reaction evidence="1">
        <text>ATP + protein L-histidine = ADP + protein N-phospho-L-histidine.</text>
        <dbReference type="EC" id="2.7.13.3"/>
    </reaction>
</comment>
<dbReference type="SUPFAM" id="SSF55874">
    <property type="entry name" value="ATPase domain of HSP90 chaperone/DNA topoisomerase II/histidine kinase"/>
    <property type="match status" value="1"/>
</dbReference>
<keyword evidence="9 18" id="KW-0418">Kinase</keyword>
<evidence type="ECO:0000313" key="19">
    <source>
        <dbReference type="Proteomes" id="UP000095743"/>
    </source>
</evidence>
<dbReference type="GO" id="GO:0000155">
    <property type="term" value="F:phosphorelay sensor kinase activity"/>
    <property type="evidence" value="ECO:0007669"/>
    <property type="project" value="InterPro"/>
</dbReference>
<proteinExistence type="predicted"/>
<keyword evidence="6" id="KW-0808">Transferase</keyword>
<dbReference type="AlphaFoldDB" id="A0A1D8GP86"/>
<feature type="transmembrane region" description="Helical" evidence="14">
    <location>
        <begin position="74"/>
        <end position="95"/>
    </location>
</feature>
<reference evidence="18 19" key="1">
    <citation type="submission" date="2016-09" db="EMBL/GenBank/DDBJ databases">
        <title>Genomic analysis reveals versatility of anaerobic energy metabolism of Geosporobacter ferrireducens IRF9 of phylum Firmicutes.</title>
        <authorList>
            <person name="Kim S.-J."/>
        </authorList>
    </citation>
    <scope>NUCLEOTIDE SEQUENCE [LARGE SCALE GENOMIC DNA]</scope>
    <source>
        <strain evidence="18 19">IRF9</strain>
    </source>
</reference>
<keyword evidence="13 14" id="KW-0472">Membrane</keyword>
<feature type="transmembrane region" description="Helical" evidence="14">
    <location>
        <begin position="137"/>
        <end position="159"/>
    </location>
</feature>
<dbReference type="Gene3D" id="3.30.450.40">
    <property type="match status" value="1"/>
</dbReference>
<dbReference type="EC" id="2.7.13.3" evidence="3"/>
<dbReference type="GO" id="GO:0005524">
    <property type="term" value="F:ATP binding"/>
    <property type="evidence" value="ECO:0007669"/>
    <property type="project" value="UniProtKB-KW"/>
</dbReference>
<dbReference type="Gene3D" id="3.30.565.10">
    <property type="entry name" value="Histidine kinase-like ATPase, C-terminal domain"/>
    <property type="match status" value="1"/>
</dbReference>
<evidence type="ECO:0000259" key="16">
    <source>
        <dbReference type="Pfam" id="PF06580"/>
    </source>
</evidence>
<feature type="transmembrane region" description="Helical" evidence="14">
    <location>
        <begin position="107"/>
        <end position="125"/>
    </location>
</feature>
<evidence type="ECO:0000256" key="3">
    <source>
        <dbReference type="ARBA" id="ARBA00012438"/>
    </source>
</evidence>
<evidence type="ECO:0000256" key="1">
    <source>
        <dbReference type="ARBA" id="ARBA00000085"/>
    </source>
</evidence>
<keyword evidence="4" id="KW-1003">Cell membrane</keyword>
<feature type="transmembrane region" description="Helical" evidence="14">
    <location>
        <begin position="6"/>
        <end position="23"/>
    </location>
</feature>
<feature type="domain" description="Signal transduction histidine kinase 5TM receptor LytS transmembrane region" evidence="17">
    <location>
        <begin position="28"/>
        <end position="193"/>
    </location>
</feature>
<keyword evidence="10" id="KW-0067">ATP-binding</keyword>
<dbReference type="InterPro" id="IPR003594">
    <property type="entry name" value="HATPase_dom"/>
</dbReference>
<dbReference type="GO" id="GO:0005886">
    <property type="term" value="C:plasma membrane"/>
    <property type="evidence" value="ECO:0007669"/>
    <property type="project" value="UniProtKB-SubCell"/>
</dbReference>
<evidence type="ECO:0000256" key="13">
    <source>
        <dbReference type="ARBA" id="ARBA00023136"/>
    </source>
</evidence>
<organism evidence="18 19">
    <name type="scientific">Geosporobacter ferrireducens</name>
    <dbReference type="NCBI Taxonomy" id="1424294"/>
    <lineage>
        <taxon>Bacteria</taxon>
        <taxon>Bacillati</taxon>
        <taxon>Bacillota</taxon>
        <taxon>Clostridia</taxon>
        <taxon>Peptostreptococcales</taxon>
        <taxon>Thermotaleaceae</taxon>
        <taxon>Geosporobacter</taxon>
    </lineage>
</organism>
<feature type="transmembrane region" description="Helical" evidence="14">
    <location>
        <begin position="171"/>
        <end position="190"/>
    </location>
</feature>
<dbReference type="Proteomes" id="UP000095743">
    <property type="component" value="Chromosome"/>
</dbReference>
<dbReference type="SUPFAM" id="SSF55781">
    <property type="entry name" value="GAF domain-like"/>
    <property type="match status" value="1"/>
</dbReference>
<gene>
    <name evidence="18" type="ORF">Gferi_25855</name>
</gene>
<dbReference type="Pfam" id="PF02518">
    <property type="entry name" value="HATPase_c"/>
    <property type="match status" value="1"/>
</dbReference>
<dbReference type="PANTHER" id="PTHR34220">
    <property type="entry name" value="SENSOR HISTIDINE KINASE YPDA"/>
    <property type="match status" value="1"/>
</dbReference>
<dbReference type="OrthoDB" id="9809348at2"/>
<accession>A0A1D8GP86</accession>
<dbReference type="EMBL" id="CP017269">
    <property type="protein sequence ID" value="AOT72677.1"/>
    <property type="molecule type" value="Genomic_DNA"/>
</dbReference>
<evidence type="ECO:0000256" key="7">
    <source>
        <dbReference type="ARBA" id="ARBA00022692"/>
    </source>
</evidence>
<evidence type="ECO:0000256" key="11">
    <source>
        <dbReference type="ARBA" id="ARBA00022989"/>
    </source>
</evidence>
<feature type="domain" description="Histidine kinase/HSP90-like ATPase" evidence="15">
    <location>
        <begin position="459"/>
        <end position="560"/>
    </location>
</feature>
<evidence type="ECO:0000256" key="8">
    <source>
        <dbReference type="ARBA" id="ARBA00022741"/>
    </source>
</evidence>
<protein>
    <recommendedName>
        <fullName evidence="3">histidine kinase</fullName>
        <ecNumber evidence="3">2.7.13.3</ecNumber>
    </recommendedName>
</protein>
<dbReference type="Pfam" id="PF07694">
    <property type="entry name" value="5TM-5TMR_LYT"/>
    <property type="match status" value="1"/>
</dbReference>
<evidence type="ECO:0000256" key="5">
    <source>
        <dbReference type="ARBA" id="ARBA00022553"/>
    </source>
</evidence>
<evidence type="ECO:0000259" key="15">
    <source>
        <dbReference type="Pfam" id="PF02518"/>
    </source>
</evidence>
<keyword evidence="8" id="KW-0547">Nucleotide-binding</keyword>
<name>A0A1D8GP86_9FIRM</name>
<keyword evidence="11 14" id="KW-1133">Transmembrane helix</keyword>
<comment type="subcellular location">
    <subcellularLocation>
        <location evidence="2">Cell membrane</location>
        <topology evidence="2">Multi-pass membrane protein</topology>
    </subcellularLocation>
</comment>
<keyword evidence="19" id="KW-1185">Reference proteome</keyword>
<feature type="transmembrane region" description="Helical" evidence="14">
    <location>
        <begin position="44"/>
        <end position="62"/>
    </location>
</feature>
<evidence type="ECO:0000256" key="12">
    <source>
        <dbReference type="ARBA" id="ARBA00023012"/>
    </source>
</evidence>
<dbReference type="KEGG" id="gfe:Gferi_25855"/>
<evidence type="ECO:0000256" key="9">
    <source>
        <dbReference type="ARBA" id="ARBA00022777"/>
    </source>
</evidence>
<evidence type="ECO:0000256" key="10">
    <source>
        <dbReference type="ARBA" id="ARBA00022840"/>
    </source>
</evidence>
<dbReference type="InterPro" id="IPR036890">
    <property type="entry name" value="HATPase_C_sf"/>
</dbReference>
<keyword evidence="7 14" id="KW-0812">Transmembrane</keyword>
<evidence type="ECO:0000313" key="18">
    <source>
        <dbReference type="EMBL" id="AOT72677.1"/>
    </source>
</evidence>
<dbReference type="InterPro" id="IPR050640">
    <property type="entry name" value="Bact_2-comp_sensor_kinase"/>
</dbReference>
<feature type="domain" description="Signal transduction histidine kinase internal region" evidence="16">
    <location>
        <begin position="364"/>
        <end position="442"/>
    </location>
</feature>
<evidence type="ECO:0000256" key="14">
    <source>
        <dbReference type="SAM" id="Phobius"/>
    </source>
</evidence>